<evidence type="ECO:0000313" key="2">
    <source>
        <dbReference type="Proteomes" id="UP000189055"/>
    </source>
</evidence>
<gene>
    <name evidence="1" type="ORF">A0U91_00235</name>
</gene>
<dbReference type="Proteomes" id="UP000189055">
    <property type="component" value="Chromosome"/>
</dbReference>
<name>A0A1U9LBF3_9PROT</name>
<accession>A0A1U9LBF3</accession>
<protein>
    <submittedName>
        <fullName evidence="1">Uncharacterized protein</fullName>
    </submittedName>
</protein>
<dbReference type="KEGG" id="aper:A0U91_00235"/>
<proteinExistence type="predicted"/>
<reference evidence="1 2" key="1">
    <citation type="submission" date="2016-03" db="EMBL/GenBank/DDBJ databases">
        <title>Acetic acid bacteria sequencing.</title>
        <authorList>
            <person name="Brandt J."/>
            <person name="Jakob F."/>
            <person name="Vogel R.F."/>
        </authorList>
    </citation>
    <scope>NUCLEOTIDE SEQUENCE [LARGE SCALE GENOMIC DNA]</scope>
    <source>
        <strain evidence="1 2">TMW2.1084</strain>
    </source>
</reference>
<sequence length="365" mass="38276">MLGQSASTGIKASASTILATALDEYTITNAASQWGIFTASNQPVLTSSHVRALEMRREEIVTDAPIEEGGFMSYNKVTRPAQIRLQIICDGSSFSYGDATAVTDVLAGLGLGVTSSGLSVRAAFTKALDSLVADLNQYHVATPEKTYLNMNVVGYPSGAIVSGSAVGTFWISTADNNVTVPGATGATWKSLFDGYATQDWANSWFVKNLGGAAGVLGATMDSTTGQPTFQDGSGNWHQMQVYGQCPKFSDFVSGWGQNGYIEIPTSGNWKLVVQWVQFQGVTGTGGNNGAGRYETADIFVTWPFGMGNLLSIPGLAVEDVGGVGMQEQVWKMADPTATSGSFRLACNASGITMTGSAWIIGSIAA</sequence>
<dbReference type="AlphaFoldDB" id="A0A1U9LBF3"/>
<organism evidence="1 2">
    <name type="scientific">Acetobacter persici</name>
    <dbReference type="NCBI Taxonomy" id="1076596"/>
    <lineage>
        <taxon>Bacteria</taxon>
        <taxon>Pseudomonadati</taxon>
        <taxon>Pseudomonadota</taxon>
        <taxon>Alphaproteobacteria</taxon>
        <taxon>Acetobacterales</taxon>
        <taxon>Acetobacteraceae</taxon>
        <taxon>Acetobacter</taxon>
    </lineage>
</organism>
<dbReference type="EMBL" id="CP014687">
    <property type="protein sequence ID" value="AQT03729.1"/>
    <property type="molecule type" value="Genomic_DNA"/>
</dbReference>
<evidence type="ECO:0000313" key="1">
    <source>
        <dbReference type="EMBL" id="AQT03729.1"/>
    </source>
</evidence>